<evidence type="ECO:0000313" key="3">
    <source>
        <dbReference type="Proteomes" id="UP000237983"/>
    </source>
</evidence>
<sequence>MGHLLYDSTEPIYFDDRLLWHIKLVIIAKLRRQESFSFSWDNDNEGDGGLTCIWLHSEANLRFEFTIATEPDINRDWLEALMHSANSTSGLHVIPEAKAAEQTRGKKTAKGASK</sequence>
<gene>
    <name evidence="2" type="ORF">B0I08_104190</name>
</gene>
<proteinExistence type="predicted"/>
<reference evidence="2 3" key="1">
    <citation type="submission" date="2018-03" db="EMBL/GenBank/DDBJ databases">
        <title>Genomic Encyclopedia of Type Strains, Phase III (KMG-III): the genomes of soil and plant-associated and newly described type strains.</title>
        <authorList>
            <person name="Whitman W."/>
        </authorList>
    </citation>
    <scope>NUCLEOTIDE SEQUENCE [LARGE SCALE GENOMIC DNA]</scope>
    <source>
        <strain evidence="2 3">CGMCC 1.12484</strain>
    </source>
</reference>
<feature type="domain" description="DUF7882" evidence="1">
    <location>
        <begin position="1"/>
        <end position="96"/>
    </location>
</feature>
<keyword evidence="3" id="KW-1185">Reference proteome</keyword>
<evidence type="ECO:0000259" key="1">
    <source>
        <dbReference type="Pfam" id="PF25355"/>
    </source>
</evidence>
<evidence type="ECO:0000313" key="2">
    <source>
        <dbReference type="EMBL" id="PRY68488.1"/>
    </source>
</evidence>
<protein>
    <recommendedName>
        <fullName evidence="1">DUF7882 domain-containing protein</fullName>
    </recommendedName>
</protein>
<organism evidence="2 3">
    <name type="scientific">Glaciihabitans tibetensis</name>
    <dbReference type="NCBI Taxonomy" id="1266600"/>
    <lineage>
        <taxon>Bacteria</taxon>
        <taxon>Bacillati</taxon>
        <taxon>Actinomycetota</taxon>
        <taxon>Actinomycetes</taxon>
        <taxon>Micrococcales</taxon>
        <taxon>Microbacteriaceae</taxon>
        <taxon>Glaciihabitans</taxon>
    </lineage>
</organism>
<dbReference type="InterPro" id="IPR057204">
    <property type="entry name" value="DUF7882"/>
</dbReference>
<dbReference type="Proteomes" id="UP000237983">
    <property type="component" value="Unassembled WGS sequence"/>
</dbReference>
<comment type="caution">
    <text evidence="2">The sequence shown here is derived from an EMBL/GenBank/DDBJ whole genome shotgun (WGS) entry which is preliminary data.</text>
</comment>
<dbReference type="RefSeq" id="WP_106211989.1">
    <property type="nucleotide sequence ID" value="NZ_PVTL01000004.1"/>
</dbReference>
<dbReference type="EMBL" id="PVTL01000004">
    <property type="protein sequence ID" value="PRY68488.1"/>
    <property type="molecule type" value="Genomic_DNA"/>
</dbReference>
<dbReference type="Pfam" id="PF25355">
    <property type="entry name" value="DUF7882"/>
    <property type="match status" value="1"/>
</dbReference>
<name>A0A2T0VE78_9MICO</name>
<dbReference type="OrthoDB" id="5123855at2"/>
<accession>A0A2T0VE78</accession>
<dbReference type="AlphaFoldDB" id="A0A2T0VE78"/>